<organism evidence="1">
    <name type="scientific">Rhizophora mucronata</name>
    <name type="common">Asiatic mangrove</name>
    <dbReference type="NCBI Taxonomy" id="61149"/>
    <lineage>
        <taxon>Eukaryota</taxon>
        <taxon>Viridiplantae</taxon>
        <taxon>Streptophyta</taxon>
        <taxon>Embryophyta</taxon>
        <taxon>Tracheophyta</taxon>
        <taxon>Spermatophyta</taxon>
        <taxon>Magnoliopsida</taxon>
        <taxon>eudicotyledons</taxon>
        <taxon>Gunneridae</taxon>
        <taxon>Pentapetalae</taxon>
        <taxon>rosids</taxon>
        <taxon>fabids</taxon>
        <taxon>Malpighiales</taxon>
        <taxon>Rhizophoraceae</taxon>
        <taxon>Rhizophora</taxon>
    </lineage>
</organism>
<sequence length="31" mass="3577">MGTFLGDLKSNQMHILMTFILLFSSIDVYQL</sequence>
<proteinExistence type="predicted"/>
<evidence type="ECO:0000313" key="1">
    <source>
        <dbReference type="EMBL" id="MBX45485.1"/>
    </source>
</evidence>
<protein>
    <submittedName>
        <fullName evidence="1">Uncharacterized protein</fullName>
    </submittedName>
</protein>
<accession>A0A2P2NSS0</accession>
<dbReference type="AlphaFoldDB" id="A0A2P2NSS0"/>
<reference evidence="1" key="1">
    <citation type="submission" date="2018-02" db="EMBL/GenBank/DDBJ databases">
        <title>Rhizophora mucronata_Transcriptome.</title>
        <authorList>
            <person name="Meera S.P."/>
            <person name="Sreeshan A."/>
            <person name="Augustine A."/>
        </authorList>
    </citation>
    <scope>NUCLEOTIDE SEQUENCE</scope>
    <source>
        <tissue evidence="1">Leaf</tissue>
    </source>
</reference>
<dbReference type="EMBL" id="GGEC01065001">
    <property type="protein sequence ID" value="MBX45485.1"/>
    <property type="molecule type" value="Transcribed_RNA"/>
</dbReference>
<name>A0A2P2NSS0_RHIMU</name>